<comment type="caution">
    <text evidence="1">The sequence shown here is derived from an EMBL/GenBank/DDBJ whole genome shotgun (WGS) entry which is preliminary data.</text>
</comment>
<evidence type="ECO:0000313" key="1">
    <source>
        <dbReference type="EMBL" id="CAH2242101.1"/>
    </source>
</evidence>
<organism evidence="1 2">
    <name type="scientific">Pararge aegeria aegeria</name>
    <dbReference type="NCBI Taxonomy" id="348720"/>
    <lineage>
        <taxon>Eukaryota</taxon>
        <taxon>Metazoa</taxon>
        <taxon>Ecdysozoa</taxon>
        <taxon>Arthropoda</taxon>
        <taxon>Hexapoda</taxon>
        <taxon>Insecta</taxon>
        <taxon>Pterygota</taxon>
        <taxon>Neoptera</taxon>
        <taxon>Endopterygota</taxon>
        <taxon>Lepidoptera</taxon>
        <taxon>Glossata</taxon>
        <taxon>Ditrysia</taxon>
        <taxon>Papilionoidea</taxon>
        <taxon>Nymphalidae</taxon>
        <taxon>Satyrinae</taxon>
        <taxon>Satyrini</taxon>
        <taxon>Parargina</taxon>
        <taxon>Pararge</taxon>
    </lineage>
</organism>
<evidence type="ECO:0000313" key="2">
    <source>
        <dbReference type="Proteomes" id="UP000838756"/>
    </source>
</evidence>
<accession>A0A8S4RY46</accession>
<gene>
    <name evidence="1" type="primary">jg2140</name>
    <name evidence="1" type="ORF">PAEG_LOCUS18458</name>
</gene>
<name>A0A8S4RY46_9NEOP</name>
<protein>
    <submittedName>
        <fullName evidence="1">Jg2140 protein</fullName>
    </submittedName>
</protein>
<proteinExistence type="predicted"/>
<dbReference type="AlphaFoldDB" id="A0A8S4RY46"/>
<dbReference type="EMBL" id="CAKXAJ010025624">
    <property type="protein sequence ID" value="CAH2242101.1"/>
    <property type="molecule type" value="Genomic_DNA"/>
</dbReference>
<sequence length="137" mass="15630">MVAYYGAQTSYGKSGCIARKTDKHADHKILTIRLLLTTLPTRTHNQCLHCVFAGGDEVPDFRHSLDVGLDHGLGGVRANHRPKPHHRHRRLSRGHYKKWGRLLQEVDDMKTAADITLMRTAGSYGEFWRRHLPAKIK</sequence>
<keyword evidence="2" id="KW-1185">Reference proteome</keyword>
<reference evidence="1" key="1">
    <citation type="submission" date="2022-03" db="EMBL/GenBank/DDBJ databases">
        <authorList>
            <person name="Lindestad O."/>
        </authorList>
    </citation>
    <scope>NUCLEOTIDE SEQUENCE</scope>
</reference>
<dbReference type="Proteomes" id="UP000838756">
    <property type="component" value="Unassembled WGS sequence"/>
</dbReference>